<comment type="caution">
    <text evidence="1">The sequence shown here is derived from an EMBL/GenBank/DDBJ whole genome shotgun (WGS) entry which is preliminary data.</text>
</comment>
<dbReference type="InterPro" id="IPR036890">
    <property type="entry name" value="HATPase_C_sf"/>
</dbReference>
<dbReference type="SUPFAM" id="SSF55874">
    <property type="entry name" value="ATPase domain of HSP90 chaperone/DNA topoisomerase II/histidine kinase"/>
    <property type="match status" value="1"/>
</dbReference>
<evidence type="ECO:0000313" key="1">
    <source>
        <dbReference type="EMBL" id="KKS46832.1"/>
    </source>
</evidence>
<feature type="non-terminal residue" evidence="1">
    <location>
        <position position="1"/>
    </location>
</feature>
<dbReference type="Gene3D" id="3.30.565.10">
    <property type="entry name" value="Histidine kinase-like ATPase, C-terminal domain"/>
    <property type="match status" value="1"/>
</dbReference>
<organism evidence="1 2">
    <name type="scientific">Candidatus Gottesmanbacteria bacterium GW2011_GWA2_42_18</name>
    <dbReference type="NCBI Taxonomy" id="1618442"/>
    <lineage>
        <taxon>Bacteria</taxon>
        <taxon>Candidatus Gottesmaniibacteriota</taxon>
    </lineage>
</organism>
<evidence type="ECO:0008006" key="3">
    <source>
        <dbReference type="Google" id="ProtNLM"/>
    </source>
</evidence>
<proteinExistence type="predicted"/>
<dbReference type="AlphaFoldDB" id="A0A0G0ZDM1"/>
<dbReference type="EMBL" id="LCDD01000012">
    <property type="protein sequence ID" value="KKS46832.1"/>
    <property type="molecule type" value="Genomic_DNA"/>
</dbReference>
<dbReference type="Proteomes" id="UP000034320">
    <property type="component" value="Unassembled WGS sequence"/>
</dbReference>
<accession>A0A0G0ZDM1</accession>
<name>A0A0G0ZDM1_9BACT</name>
<gene>
    <name evidence="1" type="ORF">UV09_C0012G0001</name>
</gene>
<protein>
    <recommendedName>
        <fullName evidence="3">Histidine kinase/HSP90-like ATPase domain-containing protein</fullName>
    </recommendedName>
</protein>
<sequence>IMKVFLSYSDYLRNFEVFLRAFDPSESNKLIILTHDKWVNVHPVVLAIIAALGSKIGSENITIEKITATSGHYLSRMGLFKMLGKKSPYSIKEHEPAGRFIPITQIKSPEEQSQFVTEMIPLLHLKPNQADSIKYIVGELVRNVLEHARTKDGAFVAAQYYHHTNMVRLGICDAGVGIRKTINYSWHAPTDLDAIKLALTPGITGTTRREGGTGENVGAGLFFIKSMAMVARDYFVLYSGTGLYKLIKRDKRTKGFPRLHADPQDDKHSDTNDAPKFPGTVVGIDISLDQTSEFRVLLAAIRDVFIKAVRERKKARYKKPIFI</sequence>
<evidence type="ECO:0000313" key="2">
    <source>
        <dbReference type="Proteomes" id="UP000034320"/>
    </source>
</evidence>
<reference evidence="1 2" key="1">
    <citation type="journal article" date="2015" name="Nature">
        <title>rRNA introns, odd ribosomes, and small enigmatic genomes across a large radiation of phyla.</title>
        <authorList>
            <person name="Brown C.T."/>
            <person name="Hug L.A."/>
            <person name="Thomas B.C."/>
            <person name="Sharon I."/>
            <person name="Castelle C.J."/>
            <person name="Singh A."/>
            <person name="Wilkins M.J."/>
            <person name="Williams K.H."/>
            <person name="Banfield J.F."/>
        </authorList>
    </citation>
    <scope>NUCLEOTIDE SEQUENCE [LARGE SCALE GENOMIC DNA]</scope>
</reference>